<name>A0A834GBW1_RHOSS</name>
<dbReference type="OrthoDB" id="191334at2759"/>
<keyword evidence="8" id="KW-1185">Reference proteome</keyword>
<evidence type="ECO:0008006" key="9">
    <source>
        <dbReference type="Google" id="ProtNLM"/>
    </source>
</evidence>
<dbReference type="Proteomes" id="UP000626092">
    <property type="component" value="Unassembled WGS sequence"/>
</dbReference>
<dbReference type="GO" id="GO:0016020">
    <property type="term" value="C:membrane"/>
    <property type="evidence" value="ECO:0007669"/>
    <property type="project" value="UniProtKB-SubCell"/>
</dbReference>
<evidence type="ECO:0000256" key="6">
    <source>
        <dbReference type="SAM" id="Phobius"/>
    </source>
</evidence>
<keyword evidence="5" id="KW-0325">Glycoprotein</keyword>
<reference evidence="7" key="1">
    <citation type="submission" date="2019-11" db="EMBL/GenBank/DDBJ databases">
        <authorList>
            <person name="Liu Y."/>
            <person name="Hou J."/>
            <person name="Li T.-Q."/>
            <person name="Guan C.-H."/>
            <person name="Wu X."/>
            <person name="Wu H.-Z."/>
            <person name="Ling F."/>
            <person name="Zhang R."/>
            <person name="Shi X.-G."/>
            <person name="Ren J.-P."/>
            <person name="Chen E.-F."/>
            <person name="Sun J.-M."/>
        </authorList>
    </citation>
    <scope>NUCLEOTIDE SEQUENCE</scope>
    <source>
        <strain evidence="7">Adult_tree_wgs_1</strain>
        <tissue evidence="7">Leaves</tissue>
    </source>
</reference>
<evidence type="ECO:0000256" key="5">
    <source>
        <dbReference type="ARBA" id="ARBA00023180"/>
    </source>
</evidence>
<feature type="transmembrane region" description="Helical" evidence="6">
    <location>
        <begin position="24"/>
        <end position="44"/>
    </location>
</feature>
<accession>A0A834GBW1</accession>
<dbReference type="InterPro" id="IPR003406">
    <property type="entry name" value="Glyco_trans_14"/>
</dbReference>
<evidence type="ECO:0000256" key="1">
    <source>
        <dbReference type="ARBA" id="ARBA00004606"/>
    </source>
</evidence>
<protein>
    <recommendedName>
        <fullName evidence="9">Core-2/I-branching beta-1,6-N-acetylglucosaminyltransferase family protein</fullName>
    </recommendedName>
</protein>
<evidence type="ECO:0000256" key="3">
    <source>
        <dbReference type="ARBA" id="ARBA00022679"/>
    </source>
</evidence>
<dbReference type="PANTHER" id="PTHR31042">
    <property type="entry name" value="CORE-2/I-BRANCHING BETA-1,6-N-ACETYLGLUCOSAMINYLTRANSFERASE FAMILY PROTEIN-RELATED"/>
    <property type="match status" value="1"/>
</dbReference>
<dbReference type="EMBL" id="WJXA01000010">
    <property type="protein sequence ID" value="KAF7130282.1"/>
    <property type="molecule type" value="Genomic_DNA"/>
</dbReference>
<comment type="caution">
    <text evidence="7">The sequence shown here is derived from an EMBL/GenBank/DDBJ whole genome shotgun (WGS) entry which is preliminary data.</text>
</comment>
<evidence type="ECO:0000313" key="8">
    <source>
        <dbReference type="Proteomes" id="UP000626092"/>
    </source>
</evidence>
<evidence type="ECO:0000256" key="4">
    <source>
        <dbReference type="ARBA" id="ARBA00023136"/>
    </source>
</evidence>
<evidence type="ECO:0000256" key="2">
    <source>
        <dbReference type="ARBA" id="ARBA00022676"/>
    </source>
</evidence>
<gene>
    <name evidence="7" type="ORF">RHSIM_Rhsim10G0069100</name>
</gene>
<keyword evidence="6" id="KW-1133">Transmembrane helix</keyword>
<proteinExistence type="predicted"/>
<keyword evidence="2" id="KW-0328">Glycosyltransferase</keyword>
<comment type="subcellular location">
    <subcellularLocation>
        <location evidence="1">Membrane</location>
        <topology evidence="1">Single-pass type II membrane protein</topology>
    </subcellularLocation>
</comment>
<dbReference type="GO" id="GO:0016757">
    <property type="term" value="F:glycosyltransferase activity"/>
    <property type="evidence" value="ECO:0007669"/>
    <property type="project" value="UniProtKB-KW"/>
</dbReference>
<dbReference type="InterPro" id="IPR044174">
    <property type="entry name" value="BC10-like"/>
</dbReference>
<dbReference type="Pfam" id="PF02485">
    <property type="entry name" value="Branch"/>
    <property type="match status" value="1"/>
</dbReference>
<evidence type="ECO:0000313" key="7">
    <source>
        <dbReference type="EMBL" id="KAF7130282.1"/>
    </source>
</evidence>
<keyword evidence="3" id="KW-0808">Transferase</keyword>
<keyword evidence="4 6" id="KW-0472">Membrane</keyword>
<dbReference type="AlphaFoldDB" id="A0A834GBW1"/>
<keyword evidence="6" id="KW-0812">Transmembrane</keyword>
<organism evidence="7 8">
    <name type="scientific">Rhododendron simsii</name>
    <name type="common">Sims's rhododendron</name>
    <dbReference type="NCBI Taxonomy" id="118357"/>
    <lineage>
        <taxon>Eukaryota</taxon>
        <taxon>Viridiplantae</taxon>
        <taxon>Streptophyta</taxon>
        <taxon>Embryophyta</taxon>
        <taxon>Tracheophyta</taxon>
        <taxon>Spermatophyta</taxon>
        <taxon>Magnoliopsida</taxon>
        <taxon>eudicotyledons</taxon>
        <taxon>Gunneridae</taxon>
        <taxon>Pentapetalae</taxon>
        <taxon>asterids</taxon>
        <taxon>Ericales</taxon>
        <taxon>Ericaceae</taxon>
        <taxon>Ericoideae</taxon>
        <taxon>Rhodoreae</taxon>
        <taxon>Rhododendron</taxon>
    </lineage>
</organism>
<dbReference type="PANTHER" id="PTHR31042:SF77">
    <property type="entry name" value="GLYCOSYLTRANSFERASE"/>
    <property type="match status" value="1"/>
</dbReference>
<sequence>MGNGRLTLPSIFKLMESLFHLHHVLHFLLFLIGLSIGTITTLYLRSSTFAVSASTLNSTSPPPHPPREMLASLSFTTNETSNSTTRILLKEHTGLMHNMSDDQLLRRASTSGPRIQEFHAPKVAFMFLTRGPLPLAPLWELFFRGHEGLYTIYVHSHPSYTESLPETSVFYGRRIPSQAVYWGTISMIDAERRLLSNALLHFPNQRFVLLSESCIPLFNFTTIHNYLMGSNLSFLGSFDDPRRPGRGRYNPQMWPNVTVSDWRKGSQWFSIHRDLAIRTVSDKKYYRVFKQFCRPPCYNDEFYLPTLVHILYPEMNSNRSITWVDWSRSGPHPGKFGWGDISEEFLNWIRIGSECTYNGKSTSMCVMFARKFQASALEPLLQVAPVVLGFGP</sequence>